<keyword evidence="1" id="KW-0560">Oxidoreductase</keyword>
<dbReference type="InterPro" id="IPR050523">
    <property type="entry name" value="AKR_Detox_Biosynth"/>
</dbReference>
<dbReference type="GO" id="GO:0016491">
    <property type="term" value="F:oxidoreductase activity"/>
    <property type="evidence" value="ECO:0007669"/>
    <property type="project" value="UniProtKB-KW"/>
</dbReference>
<dbReference type="InterPro" id="IPR020471">
    <property type="entry name" value="AKR"/>
</dbReference>
<evidence type="ECO:0000256" key="1">
    <source>
        <dbReference type="ARBA" id="ARBA00023002"/>
    </source>
</evidence>
<evidence type="ECO:0000259" key="2">
    <source>
        <dbReference type="Pfam" id="PF00248"/>
    </source>
</evidence>
<evidence type="ECO:0000313" key="3">
    <source>
        <dbReference type="EMBL" id="KIJ63174.1"/>
    </source>
</evidence>
<dbReference type="PANTHER" id="PTHR43364">
    <property type="entry name" value="NADH-SPECIFIC METHYLGLYOXAL REDUCTASE-RELATED"/>
    <property type="match status" value="1"/>
</dbReference>
<dbReference type="CDD" id="cd19075">
    <property type="entry name" value="AKR_AKR7A1-5"/>
    <property type="match status" value="1"/>
</dbReference>
<organism evidence="3 4">
    <name type="scientific">Hydnomerulius pinastri MD-312</name>
    <dbReference type="NCBI Taxonomy" id="994086"/>
    <lineage>
        <taxon>Eukaryota</taxon>
        <taxon>Fungi</taxon>
        <taxon>Dikarya</taxon>
        <taxon>Basidiomycota</taxon>
        <taxon>Agaricomycotina</taxon>
        <taxon>Agaricomycetes</taxon>
        <taxon>Agaricomycetidae</taxon>
        <taxon>Boletales</taxon>
        <taxon>Boletales incertae sedis</taxon>
        <taxon>Leucogyrophana</taxon>
    </lineage>
</organism>
<dbReference type="Gene3D" id="3.20.20.100">
    <property type="entry name" value="NADP-dependent oxidoreductase domain"/>
    <property type="match status" value="1"/>
</dbReference>
<protein>
    <recommendedName>
        <fullName evidence="2">NADP-dependent oxidoreductase domain-containing protein</fullName>
    </recommendedName>
</protein>
<dbReference type="PANTHER" id="PTHR43364:SF4">
    <property type="entry name" value="NAD(P)-LINKED OXIDOREDUCTASE SUPERFAMILY PROTEIN"/>
    <property type="match status" value="1"/>
</dbReference>
<dbReference type="Pfam" id="PF00248">
    <property type="entry name" value="Aldo_ket_red"/>
    <property type="match status" value="1"/>
</dbReference>
<keyword evidence="4" id="KW-1185">Reference proteome</keyword>
<accession>A0A0C9VC53</accession>
<dbReference type="AlphaFoldDB" id="A0A0C9VC53"/>
<dbReference type="OrthoDB" id="2310150at2759"/>
<dbReference type="EMBL" id="KN839852">
    <property type="protein sequence ID" value="KIJ63174.1"/>
    <property type="molecule type" value="Genomic_DNA"/>
</dbReference>
<dbReference type="Proteomes" id="UP000053820">
    <property type="component" value="Unassembled WGS sequence"/>
</dbReference>
<proteinExistence type="predicted"/>
<gene>
    <name evidence="3" type="ORF">HYDPIDRAFT_176197</name>
</gene>
<dbReference type="PRINTS" id="PR00069">
    <property type="entry name" value="ALDKETRDTASE"/>
</dbReference>
<feature type="domain" description="NADP-dependent oxidoreductase" evidence="2">
    <location>
        <begin position="7"/>
        <end position="310"/>
    </location>
</feature>
<dbReference type="SUPFAM" id="SSF51430">
    <property type="entry name" value="NAD(P)-linked oxidoreductase"/>
    <property type="match status" value="1"/>
</dbReference>
<name>A0A0C9VC53_9AGAM</name>
<dbReference type="HOGENOM" id="CLU_023205_1_1_1"/>
<evidence type="ECO:0000313" key="4">
    <source>
        <dbReference type="Proteomes" id="UP000053820"/>
    </source>
</evidence>
<dbReference type="InterPro" id="IPR036812">
    <property type="entry name" value="NAD(P)_OxRdtase_dom_sf"/>
</dbReference>
<sequence length="323" mass="35888">MPSHFPIVFGAGSFGLPGPKSNGARIHSVEQAQELVNCYMRHGYRHIDTARLYGGGTSEEFIGQMDIGNCIVDTKVYPGQHGDFSAAGIRASLMESLKALAKHKIRTFYLHSPDRTVPIEDTLRAINELYDEGHFEQFGMSNYSAWEVAEIMGIVTRNNWVKPSVYQGGYNAIERTVEVELFPCLRHFGIKFFAYSPLAGGLLAGKMLSEEDMLKRAGGRWDPKVSHMAPHLQAQYAPMLPVVRELKEALEKQGLRLPEVAQRWLQHHSALQPGDAVIVGAASVEQLEKNILDCEGGPLSDEVVELMEKTWHGVKAFAPHYAS</sequence>
<reference evidence="3 4" key="1">
    <citation type="submission" date="2014-04" db="EMBL/GenBank/DDBJ databases">
        <title>Evolutionary Origins and Diversification of the Mycorrhizal Mutualists.</title>
        <authorList>
            <consortium name="DOE Joint Genome Institute"/>
            <consortium name="Mycorrhizal Genomics Consortium"/>
            <person name="Kohler A."/>
            <person name="Kuo A."/>
            <person name="Nagy L.G."/>
            <person name="Floudas D."/>
            <person name="Copeland A."/>
            <person name="Barry K.W."/>
            <person name="Cichocki N."/>
            <person name="Veneault-Fourrey C."/>
            <person name="LaButti K."/>
            <person name="Lindquist E.A."/>
            <person name="Lipzen A."/>
            <person name="Lundell T."/>
            <person name="Morin E."/>
            <person name="Murat C."/>
            <person name="Riley R."/>
            <person name="Ohm R."/>
            <person name="Sun H."/>
            <person name="Tunlid A."/>
            <person name="Henrissat B."/>
            <person name="Grigoriev I.V."/>
            <person name="Hibbett D.S."/>
            <person name="Martin F."/>
        </authorList>
    </citation>
    <scope>NUCLEOTIDE SEQUENCE [LARGE SCALE GENOMIC DNA]</scope>
    <source>
        <strain evidence="3 4">MD-312</strain>
    </source>
</reference>
<dbReference type="InterPro" id="IPR023210">
    <property type="entry name" value="NADP_OxRdtase_dom"/>
</dbReference>